<dbReference type="AlphaFoldDB" id="A0A087CVZ8"/>
<evidence type="ECO:0000256" key="2">
    <source>
        <dbReference type="SAM" id="Phobius"/>
    </source>
</evidence>
<keyword evidence="4" id="KW-1185">Reference proteome</keyword>
<accession>A0A087CVZ8</accession>
<evidence type="ECO:0000313" key="4">
    <source>
        <dbReference type="Proteomes" id="UP000029078"/>
    </source>
</evidence>
<reference evidence="3 4" key="1">
    <citation type="submission" date="2014-03" db="EMBL/GenBank/DDBJ databases">
        <title>Genomics of Bifidobacteria.</title>
        <authorList>
            <person name="Ventura M."/>
            <person name="Milani C."/>
            <person name="Lugli G.A."/>
        </authorList>
    </citation>
    <scope>NUCLEOTIDE SEQUENCE [LARGE SCALE GENOMIC DNA]</scope>
    <source>
        <strain evidence="3 4">LMG 21811</strain>
    </source>
</reference>
<feature type="region of interest" description="Disordered" evidence="1">
    <location>
        <begin position="370"/>
        <end position="397"/>
    </location>
</feature>
<name>A0A087CVZ8_BIFRU</name>
<keyword evidence="3" id="KW-0378">Hydrolase</keyword>
<dbReference type="GO" id="GO:0004806">
    <property type="term" value="F:triacylglycerol lipase activity"/>
    <property type="evidence" value="ECO:0007669"/>
    <property type="project" value="UniProtKB-EC"/>
</dbReference>
<feature type="transmembrane region" description="Helical" evidence="2">
    <location>
        <begin position="107"/>
        <end position="126"/>
    </location>
</feature>
<dbReference type="EC" id="3.1.1.3" evidence="3"/>
<feature type="transmembrane region" description="Helical" evidence="2">
    <location>
        <begin position="147"/>
        <end position="168"/>
    </location>
</feature>
<keyword evidence="2" id="KW-1133">Transmembrane helix</keyword>
<dbReference type="STRING" id="78346.BRUM_0585"/>
<feature type="compositionally biased region" description="Polar residues" evidence="1">
    <location>
        <begin position="372"/>
        <end position="381"/>
    </location>
</feature>
<feature type="transmembrane region" description="Helical" evidence="2">
    <location>
        <begin position="79"/>
        <end position="101"/>
    </location>
</feature>
<dbReference type="InterPro" id="IPR029058">
    <property type="entry name" value="AB_hydrolase_fold"/>
</dbReference>
<dbReference type="SUPFAM" id="SSF53474">
    <property type="entry name" value="alpha/beta-Hydrolases"/>
    <property type="match status" value="1"/>
</dbReference>
<protein>
    <submittedName>
        <fullName evidence="3">Alpha/beta fold family hydrolase, membrane associated protein</fullName>
        <ecNumber evidence="3">3.1.1.3</ecNumber>
    </submittedName>
</protein>
<proteinExistence type="predicted"/>
<dbReference type="eggNOG" id="COG1075">
    <property type="taxonomic scope" value="Bacteria"/>
</dbReference>
<dbReference type="Gene3D" id="3.40.50.1820">
    <property type="entry name" value="alpha/beta hydrolase"/>
    <property type="match status" value="1"/>
</dbReference>
<organism evidence="3 4">
    <name type="scientific">Bifidobacterium ruminantium</name>
    <dbReference type="NCBI Taxonomy" id="78346"/>
    <lineage>
        <taxon>Bacteria</taxon>
        <taxon>Bacillati</taxon>
        <taxon>Actinomycetota</taxon>
        <taxon>Actinomycetes</taxon>
        <taxon>Bifidobacteriales</taxon>
        <taxon>Bifidobacteriaceae</taxon>
        <taxon>Bifidobacterium</taxon>
    </lineage>
</organism>
<dbReference type="EMBL" id="JGZL01000012">
    <property type="protein sequence ID" value="KFI87448.1"/>
    <property type="molecule type" value="Genomic_DNA"/>
</dbReference>
<keyword evidence="2" id="KW-0472">Membrane</keyword>
<dbReference type="Proteomes" id="UP000029078">
    <property type="component" value="Unassembled WGS sequence"/>
</dbReference>
<gene>
    <name evidence="3" type="ORF">BRUM_0585</name>
</gene>
<feature type="transmembrane region" description="Helical" evidence="2">
    <location>
        <begin position="39"/>
        <end position="59"/>
    </location>
</feature>
<comment type="caution">
    <text evidence="3">The sequence shown here is derived from an EMBL/GenBank/DDBJ whole genome shotgun (WGS) entry which is preliminary data.</text>
</comment>
<sequence>MQHNTMAETLWLAIDATIIAAVANCVSPLVNAHLGSTNLALVVIGAIVTSVAAIAMPGIPTHPRKLRDSKLKICYRAVAALKVFWWSAAFSVVMQTVLAFRLIPSDWKLWICGAASCFLVESLLFWRGMIAAYVSSVQLGVKTRAMGMICGWIPVVNLVMLLKIIHILDTETVVEEAKERLDASREDERICATKYPILLVHGVFFRDSDVFDYWGRIPDELRRNGATIYYGNHQSAASVRDSARELTERIRDIVGMSGCGKVNVIAHSKGGLDMRYAIARCGAAPYVASLTTINTPHRGCGFADYLLSKASPLTRHRVASAYNAAAERLGDPHPDFLAAVRDLTQAGCSNLNAEMLAEPFPAAQTARGVPNNAMTSGMSANTDDGVDDGTDTGSALAEPVNNGQFAGIICHSVGSCLRHATGGRFPLNFTHSLVKWFDGPNDGLVAKSSFPWGDRFTWLEPKGKRGISHADMIDLNRENIPGFDVREFYVQLVAELKQWEL</sequence>
<feature type="transmembrane region" description="Helical" evidence="2">
    <location>
        <begin position="12"/>
        <end position="33"/>
    </location>
</feature>
<evidence type="ECO:0000256" key="1">
    <source>
        <dbReference type="SAM" id="MobiDB-lite"/>
    </source>
</evidence>
<keyword evidence="2" id="KW-0812">Transmembrane</keyword>
<evidence type="ECO:0000313" key="3">
    <source>
        <dbReference type="EMBL" id="KFI87448.1"/>
    </source>
</evidence>